<protein>
    <submittedName>
        <fullName evidence="2">Extensin</fullName>
    </submittedName>
</protein>
<feature type="compositionally biased region" description="Basic and acidic residues" evidence="1">
    <location>
        <begin position="56"/>
        <end position="75"/>
    </location>
</feature>
<proteinExistence type="predicted"/>
<dbReference type="EMBL" id="JANAVB010009017">
    <property type="protein sequence ID" value="KAJ6840944.1"/>
    <property type="molecule type" value="Genomic_DNA"/>
</dbReference>
<dbReference type="Proteomes" id="UP001140949">
    <property type="component" value="Unassembled WGS sequence"/>
</dbReference>
<evidence type="ECO:0000313" key="3">
    <source>
        <dbReference type="Proteomes" id="UP001140949"/>
    </source>
</evidence>
<organism evidence="2 3">
    <name type="scientific">Iris pallida</name>
    <name type="common">Sweet iris</name>
    <dbReference type="NCBI Taxonomy" id="29817"/>
    <lineage>
        <taxon>Eukaryota</taxon>
        <taxon>Viridiplantae</taxon>
        <taxon>Streptophyta</taxon>
        <taxon>Embryophyta</taxon>
        <taxon>Tracheophyta</taxon>
        <taxon>Spermatophyta</taxon>
        <taxon>Magnoliopsida</taxon>
        <taxon>Liliopsida</taxon>
        <taxon>Asparagales</taxon>
        <taxon>Iridaceae</taxon>
        <taxon>Iridoideae</taxon>
        <taxon>Irideae</taxon>
        <taxon>Iris</taxon>
    </lineage>
</organism>
<keyword evidence="3" id="KW-1185">Reference proteome</keyword>
<evidence type="ECO:0000313" key="2">
    <source>
        <dbReference type="EMBL" id="KAJ6840944.1"/>
    </source>
</evidence>
<gene>
    <name evidence="2" type="ORF">M6B38_117730</name>
</gene>
<dbReference type="AlphaFoldDB" id="A0AAX6HK62"/>
<reference evidence="2" key="2">
    <citation type="submission" date="2023-04" db="EMBL/GenBank/DDBJ databases">
        <authorList>
            <person name="Bruccoleri R.E."/>
            <person name="Oakeley E.J."/>
            <person name="Faust A.-M."/>
            <person name="Dessus-Babus S."/>
            <person name="Altorfer M."/>
            <person name="Burckhardt D."/>
            <person name="Oertli M."/>
            <person name="Naumann U."/>
            <person name="Petersen F."/>
            <person name="Wong J."/>
        </authorList>
    </citation>
    <scope>NUCLEOTIDE SEQUENCE</scope>
    <source>
        <strain evidence="2">GSM-AAB239-AS_SAM_17_03QT</strain>
        <tissue evidence="2">Leaf</tissue>
    </source>
</reference>
<evidence type="ECO:0000256" key="1">
    <source>
        <dbReference type="SAM" id="MobiDB-lite"/>
    </source>
</evidence>
<comment type="caution">
    <text evidence="2">The sequence shown here is derived from an EMBL/GenBank/DDBJ whole genome shotgun (WGS) entry which is preliminary data.</text>
</comment>
<reference evidence="2" key="1">
    <citation type="journal article" date="2023" name="GigaByte">
        <title>Genome assembly of the bearded iris, Iris pallida Lam.</title>
        <authorList>
            <person name="Bruccoleri R.E."/>
            <person name="Oakeley E.J."/>
            <person name="Faust A.M.E."/>
            <person name="Altorfer M."/>
            <person name="Dessus-Babus S."/>
            <person name="Burckhardt D."/>
            <person name="Oertli M."/>
            <person name="Naumann U."/>
            <person name="Petersen F."/>
            <person name="Wong J."/>
        </authorList>
    </citation>
    <scope>NUCLEOTIDE SEQUENCE</scope>
    <source>
        <strain evidence="2">GSM-AAB239-AS_SAM_17_03QT</strain>
    </source>
</reference>
<sequence length="85" mass="9170">MPSPGSGSHSRGHRCPAEDDGPPLRRGRVSPHGRRVADSWPSTDSQLPATAAVLSADHHAVTSKDRRPPPLDHRRISAHFLKSSP</sequence>
<accession>A0AAX6HK62</accession>
<name>A0AAX6HK62_IRIPA</name>
<feature type="region of interest" description="Disordered" evidence="1">
    <location>
        <begin position="1"/>
        <end position="85"/>
    </location>
</feature>
<feature type="compositionally biased region" description="Basic residues" evidence="1">
    <location>
        <begin position="25"/>
        <end position="34"/>
    </location>
</feature>